<keyword evidence="3" id="KW-0503">Monooxygenase</keyword>
<dbReference type="InterPro" id="IPR036661">
    <property type="entry name" value="Luciferase-like_sf"/>
</dbReference>
<dbReference type="EC" id="1.14.13.107" evidence="3"/>
<keyword evidence="4" id="KW-1185">Reference proteome</keyword>
<comment type="similarity">
    <text evidence="1">To bacterial alkanal monooxygenase alpha and beta chains.</text>
</comment>
<reference evidence="3 4" key="1">
    <citation type="journal article" date="2018" name="Plant Biotechnol. Rep.">
        <title>Diversity and antifungal activity of endophytic bacteria associated with Panax ginseng seedlings.</title>
        <authorList>
            <person name="Park J.M."/>
            <person name="Hong C.E."/>
            <person name="Jo S.H."/>
        </authorList>
    </citation>
    <scope>NUCLEOTIDE SEQUENCE [LARGE SCALE GENOMIC DNA]</scope>
    <source>
        <strain evidence="3 4">PgKB20</strain>
    </source>
</reference>
<protein>
    <submittedName>
        <fullName evidence="3">Limonene 1,2-monooxygenase</fullName>
        <ecNumber evidence="3">1.14.13.107</ecNumber>
    </submittedName>
</protein>
<dbReference type="InterPro" id="IPR019949">
    <property type="entry name" value="CmoO-like"/>
</dbReference>
<dbReference type="InterPro" id="IPR011251">
    <property type="entry name" value="Luciferase-like_dom"/>
</dbReference>
<dbReference type="EMBL" id="CP043404">
    <property type="protein sequence ID" value="QEK63655.1"/>
    <property type="molecule type" value="Genomic_DNA"/>
</dbReference>
<dbReference type="SUPFAM" id="SSF51679">
    <property type="entry name" value="Bacterial luciferase-like"/>
    <property type="match status" value="1"/>
</dbReference>
<dbReference type="GO" id="GO:0052601">
    <property type="term" value="F:limonene 1,2-monooxygenase [NAD(P)H) activity"/>
    <property type="evidence" value="ECO:0007669"/>
    <property type="project" value="UniProtKB-EC"/>
</dbReference>
<accession>A0A5C0WHJ4</accession>
<sequence length="341" mass="37740">MSFTLSILDQSLVGENENAETGIQHTVRLAEAADQLGYHRFWVSEHHNNPQVAGSSPEALAGYLLAKTNNIRIGSGGVMLQHYSPFKVAETFHVLASLAPGRVDLGVGKAPGGLNLSTQALQEDYQASRKDFSQKLVDLKTYLTEHTNELNAQPIPRLSPDMFLLGGSIESAEFAAKLGISFVFAFFINGDEALLKEAREAFQTYQKAGTRQQFLLAITVSVADDPEQALSHIKQKETVKVSFSDGRKLNVTSLEDAEKLVKETEKEQYNIHVQKTGYTAGTKETVHHRLTELAKSYDINEFIVLSPIVNIDERITSITLLKEALDQEQTNQKPNNQEVNV</sequence>
<evidence type="ECO:0000259" key="2">
    <source>
        <dbReference type="Pfam" id="PF00296"/>
    </source>
</evidence>
<dbReference type="Proteomes" id="UP000325032">
    <property type="component" value="Chromosome"/>
</dbReference>
<dbReference type="PANTHER" id="PTHR30137:SF20">
    <property type="entry name" value="N-ACETYL-S-ALKYLCYSTEINE MONOOXYGENASE"/>
    <property type="match status" value="1"/>
</dbReference>
<evidence type="ECO:0000256" key="1">
    <source>
        <dbReference type="ARBA" id="ARBA00007789"/>
    </source>
</evidence>
<dbReference type="NCBIfam" id="TIGR03558">
    <property type="entry name" value="oxido_grp_1"/>
    <property type="match status" value="1"/>
</dbReference>
<dbReference type="InterPro" id="IPR050766">
    <property type="entry name" value="Bact_Lucif_Oxidored"/>
</dbReference>
<keyword evidence="3" id="KW-0560">Oxidoreductase</keyword>
<dbReference type="GeneID" id="61768671"/>
<dbReference type="RefSeq" id="WP_149126179.1">
    <property type="nucleotide sequence ID" value="NZ_CP032830.1"/>
</dbReference>
<feature type="domain" description="Luciferase-like" evidence="2">
    <location>
        <begin position="12"/>
        <end position="295"/>
    </location>
</feature>
<name>A0A5C0WHJ4_BACIA</name>
<organism evidence="3 4">
    <name type="scientific">Bacillus safensis</name>
    <dbReference type="NCBI Taxonomy" id="561879"/>
    <lineage>
        <taxon>Bacteria</taxon>
        <taxon>Bacillati</taxon>
        <taxon>Bacillota</taxon>
        <taxon>Bacilli</taxon>
        <taxon>Bacillales</taxon>
        <taxon>Bacillaceae</taxon>
        <taxon>Bacillus</taxon>
    </lineage>
</organism>
<dbReference type="GO" id="GO:0005829">
    <property type="term" value="C:cytosol"/>
    <property type="evidence" value="ECO:0007669"/>
    <property type="project" value="TreeGrafter"/>
</dbReference>
<dbReference type="PANTHER" id="PTHR30137">
    <property type="entry name" value="LUCIFERASE-LIKE MONOOXYGENASE"/>
    <property type="match status" value="1"/>
</dbReference>
<dbReference type="Pfam" id="PF00296">
    <property type="entry name" value="Bac_luciferase"/>
    <property type="match status" value="1"/>
</dbReference>
<dbReference type="Gene3D" id="3.20.20.30">
    <property type="entry name" value="Luciferase-like domain"/>
    <property type="match status" value="1"/>
</dbReference>
<proteinExistence type="predicted"/>
<evidence type="ECO:0000313" key="4">
    <source>
        <dbReference type="Proteomes" id="UP000325032"/>
    </source>
</evidence>
<dbReference type="AlphaFoldDB" id="A0A5C0WHJ4"/>
<evidence type="ECO:0000313" key="3">
    <source>
        <dbReference type="EMBL" id="QEK63655.1"/>
    </source>
</evidence>
<gene>
    <name evidence="3" type="primary">limB</name>
    <name evidence="3" type="ORF">FX981_01896</name>
</gene>